<gene>
    <name evidence="4" type="primary">Ncr3lg1</name>
</gene>
<dbReference type="SMART" id="SM00407">
    <property type="entry name" value="IGc1"/>
    <property type="match status" value="1"/>
</dbReference>
<keyword evidence="1" id="KW-0393">Immunoglobulin domain</keyword>
<evidence type="ECO:0000313" key="4">
    <source>
        <dbReference type="RefSeq" id="XP_023575099.1"/>
    </source>
</evidence>
<dbReference type="InterPro" id="IPR013783">
    <property type="entry name" value="Ig-like_fold"/>
</dbReference>
<dbReference type="CTD" id="374383"/>
<dbReference type="RefSeq" id="XP_023575099.1">
    <property type="nucleotide sequence ID" value="XM_023719331.1"/>
</dbReference>
<dbReference type="InterPro" id="IPR013106">
    <property type="entry name" value="Ig_V-set"/>
</dbReference>
<dbReference type="OrthoDB" id="9983389at2759"/>
<dbReference type="SMART" id="SM00409">
    <property type="entry name" value="IG"/>
    <property type="match status" value="1"/>
</dbReference>
<dbReference type="SMART" id="SM00406">
    <property type="entry name" value="IGv"/>
    <property type="match status" value="1"/>
</dbReference>
<dbReference type="InterPro" id="IPR050380">
    <property type="entry name" value="Immune_Resp_Modulators"/>
</dbReference>
<dbReference type="InParanoid" id="A0A6P6ERZ2"/>
<accession>A0A6P6ERZ2</accession>
<evidence type="ECO:0000313" key="3">
    <source>
        <dbReference type="Proteomes" id="UP000515203"/>
    </source>
</evidence>
<evidence type="ECO:0000259" key="2">
    <source>
        <dbReference type="PROSITE" id="PS50835"/>
    </source>
</evidence>
<dbReference type="PROSITE" id="PS50835">
    <property type="entry name" value="IG_LIKE"/>
    <property type="match status" value="2"/>
</dbReference>
<dbReference type="Pfam" id="PF07654">
    <property type="entry name" value="C1-set"/>
    <property type="match status" value="1"/>
</dbReference>
<protein>
    <submittedName>
        <fullName evidence="4">Natural cytotoxicity triggering receptor 3 ligand 1</fullName>
    </submittedName>
</protein>
<dbReference type="InterPro" id="IPR007110">
    <property type="entry name" value="Ig-like_dom"/>
</dbReference>
<feature type="domain" description="Ig-like" evidence="2">
    <location>
        <begin position="34"/>
        <end position="129"/>
    </location>
</feature>
<keyword evidence="3" id="KW-1185">Reference proteome</keyword>
<dbReference type="GeneID" id="111817691"/>
<dbReference type="SUPFAM" id="SSF48726">
    <property type="entry name" value="Immunoglobulin"/>
    <property type="match status" value="2"/>
</dbReference>
<dbReference type="InterPro" id="IPR003597">
    <property type="entry name" value="Ig_C1-set"/>
</dbReference>
<organism evidence="3 4">
    <name type="scientific">Octodon degus</name>
    <name type="common">Degu</name>
    <name type="synonym">Sciurus degus</name>
    <dbReference type="NCBI Taxonomy" id="10160"/>
    <lineage>
        <taxon>Eukaryota</taxon>
        <taxon>Metazoa</taxon>
        <taxon>Chordata</taxon>
        <taxon>Craniata</taxon>
        <taxon>Vertebrata</taxon>
        <taxon>Euteleostomi</taxon>
        <taxon>Mammalia</taxon>
        <taxon>Eutheria</taxon>
        <taxon>Euarchontoglires</taxon>
        <taxon>Glires</taxon>
        <taxon>Rodentia</taxon>
        <taxon>Hystricomorpha</taxon>
        <taxon>Octodontidae</taxon>
        <taxon>Octodon</taxon>
    </lineage>
</organism>
<keyword evidence="4" id="KW-0675">Receptor</keyword>
<reference evidence="4" key="1">
    <citation type="submission" date="2025-08" db="UniProtKB">
        <authorList>
            <consortium name="RefSeq"/>
        </authorList>
    </citation>
    <scope>IDENTIFICATION</scope>
</reference>
<dbReference type="PANTHER" id="PTHR23411">
    <property type="entry name" value="TAPASIN"/>
    <property type="match status" value="1"/>
</dbReference>
<dbReference type="Proteomes" id="UP000515203">
    <property type="component" value="Unplaced"/>
</dbReference>
<dbReference type="CDD" id="cd00098">
    <property type="entry name" value="IgC1"/>
    <property type="match status" value="1"/>
</dbReference>
<sequence>MVEAWKSERKVLADGVSGSLEVVMQGRTQMVLLNNNVTISCKVSGFRMLDPSTVGIRWCRMDEVSKAEDVVLELYADTKDVRRPGAEVSRERLQFGDASLQLPGVQVWDAGVYQCQVVVPPEMAEGTVSLEVLAPPNCTLVLEQATEKNKESHTSRLLCQCRGFHPEDINITWVKWNHSASQDQVISKGNWTAPVIKNENGTFTITSYLVINSTEDNLYCVVRHPSLPTPLRLNITVPVGETNTTPLDSSGYMWILWMLVDTLIGR</sequence>
<feature type="domain" description="Ig-like" evidence="2">
    <location>
        <begin position="136"/>
        <end position="236"/>
    </location>
</feature>
<dbReference type="Gene3D" id="2.60.40.10">
    <property type="entry name" value="Immunoglobulins"/>
    <property type="match status" value="2"/>
</dbReference>
<dbReference type="Pfam" id="PF07686">
    <property type="entry name" value="V-set"/>
    <property type="match status" value="1"/>
</dbReference>
<dbReference type="InterPro" id="IPR036179">
    <property type="entry name" value="Ig-like_dom_sf"/>
</dbReference>
<dbReference type="AlphaFoldDB" id="A0A6P6ERZ2"/>
<proteinExistence type="predicted"/>
<name>A0A6P6ERZ2_OCTDE</name>
<dbReference type="InterPro" id="IPR003599">
    <property type="entry name" value="Ig_sub"/>
</dbReference>
<evidence type="ECO:0000256" key="1">
    <source>
        <dbReference type="ARBA" id="ARBA00023319"/>
    </source>
</evidence>